<dbReference type="CDD" id="cd06223">
    <property type="entry name" value="PRTases_typeI"/>
    <property type="match status" value="1"/>
</dbReference>
<reference evidence="3 4" key="1">
    <citation type="submission" date="2020-08" db="EMBL/GenBank/DDBJ databases">
        <title>Genomic Encyclopedia of Type Strains, Phase IV (KMG-IV): sequencing the most valuable type-strain genomes for metagenomic binning, comparative biology and taxonomic classification.</title>
        <authorList>
            <person name="Goeker M."/>
        </authorList>
    </citation>
    <scope>NUCLEOTIDE SEQUENCE [LARGE SCALE GENOMIC DNA]</scope>
    <source>
        <strain evidence="3 4">DSM 17976</strain>
    </source>
</reference>
<keyword evidence="4" id="KW-1185">Reference proteome</keyword>
<comment type="similarity">
    <text evidence="1">Belongs to the ComF/GntX family.</text>
</comment>
<dbReference type="RefSeq" id="WP_183976440.1">
    <property type="nucleotide sequence ID" value="NZ_JACIBY010000008.1"/>
</dbReference>
<dbReference type="InterPro" id="IPR029057">
    <property type="entry name" value="PRTase-like"/>
</dbReference>
<dbReference type="EMBL" id="JACIBY010000008">
    <property type="protein sequence ID" value="MBB3839847.1"/>
    <property type="molecule type" value="Genomic_DNA"/>
</dbReference>
<proteinExistence type="inferred from homology"/>
<evidence type="ECO:0000259" key="2">
    <source>
        <dbReference type="Pfam" id="PF00156"/>
    </source>
</evidence>
<dbReference type="AlphaFoldDB" id="A0A7W5ZQL1"/>
<organism evidence="3 4">
    <name type="scientific">Runella defluvii</name>
    <dbReference type="NCBI Taxonomy" id="370973"/>
    <lineage>
        <taxon>Bacteria</taxon>
        <taxon>Pseudomonadati</taxon>
        <taxon>Bacteroidota</taxon>
        <taxon>Cytophagia</taxon>
        <taxon>Cytophagales</taxon>
        <taxon>Spirosomataceae</taxon>
        <taxon>Runella</taxon>
    </lineage>
</organism>
<dbReference type="Gene3D" id="3.40.50.2020">
    <property type="match status" value="1"/>
</dbReference>
<feature type="domain" description="Phosphoribosyltransferase" evidence="2">
    <location>
        <begin position="140"/>
        <end position="229"/>
    </location>
</feature>
<dbReference type="InterPro" id="IPR051910">
    <property type="entry name" value="ComF/GntX_DNA_util-trans"/>
</dbReference>
<dbReference type="SUPFAM" id="SSF53271">
    <property type="entry name" value="PRTase-like"/>
    <property type="match status" value="1"/>
</dbReference>
<comment type="caution">
    <text evidence="3">The sequence shown here is derived from an EMBL/GenBank/DDBJ whole genome shotgun (WGS) entry which is preliminary data.</text>
</comment>
<accession>A0A7W5ZQL1</accession>
<dbReference type="InterPro" id="IPR000836">
    <property type="entry name" value="PRTase_dom"/>
</dbReference>
<evidence type="ECO:0000256" key="1">
    <source>
        <dbReference type="ARBA" id="ARBA00008007"/>
    </source>
</evidence>
<evidence type="ECO:0000313" key="4">
    <source>
        <dbReference type="Proteomes" id="UP000541352"/>
    </source>
</evidence>
<dbReference type="Proteomes" id="UP000541352">
    <property type="component" value="Unassembled WGS sequence"/>
</dbReference>
<gene>
    <name evidence="3" type="ORF">FHS57_003858</name>
</gene>
<dbReference type="Pfam" id="PF00156">
    <property type="entry name" value="Pribosyltran"/>
    <property type="match status" value="1"/>
</dbReference>
<dbReference type="PANTHER" id="PTHR47505:SF1">
    <property type="entry name" value="DNA UTILIZATION PROTEIN YHGH"/>
    <property type="match status" value="1"/>
</dbReference>
<evidence type="ECO:0000313" key="3">
    <source>
        <dbReference type="EMBL" id="MBB3839847.1"/>
    </source>
</evidence>
<sequence length="232" mass="25719">MNVLLRLWNDLLDLFYPNTCCACTTPLVGNEACLCTSCRLTLPRSQSHTLFTPELANKFAGKVAVSFVYTFLKFEKGGKVQRLLHQLKYKNRPEVGQVIGRLYGEELRAGDVQKQIDLLLPVPLHPRKKAQRGYNQSDMFAEGLSETLGVPWSAEVLARAQFTSTQTRKTRLERFENVSGIFEVVRPAEVLGKRIAIVDDVVTTGSTLESAVATLLENGANEVSVITIAAAY</sequence>
<dbReference type="PANTHER" id="PTHR47505">
    <property type="entry name" value="DNA UTILIZATION PROTEIN YHGH"/>
    <property type="match status" value="1"/>
</dbReference>
<name>A0A7W5ZQL1_9BACT</name>
<protein>
    <submittedName>
        <fullName evidence="3">ComF family protein</fullName>
    </submittedName>
</protein>